<evidence type="ECO:0000256" key="1">
    <source>
        <dbReference type="SAM" id="MobiDB-lite"/>
    </source>
</evidence>
<dbReference type="Proteomes" id="UP001187315">
    <property type="component" value="Unassembled WGS sequence"/>
</dbReference>
<feature type="compositionally biased region" description="Basic and acidic residues" evidence="1">
    <location>
        <begin position="69"/>
        <end position="93"/>
    </location>
</feature>
<organism evidence="2 3">
    <name type="scientific">Tachysurus vachellii</name>
    <name type="common">Darkbarbel catfish</name>
    <name type="synonym">Pelteobagrus vachellii</name>
    <dbReference type="NCBI Taxonomy" id="175792"/>
    <lineage>
        <taxon>Eukaryota</taxon>
        <taxon>Metazoa</taxon>
        <taxon>Chordata</taxon>
        <taxon>Craniata</taxon>
        <taxon>Vertebrata</taxon>
        <taxon>Euteleostomi</taxon>
        <taxon>Actinopterygii</taxon>
        <taxon>Neopterygii</taxon>
        <taxon>Teleostei</taxon>
        <taxon>Ostariophysi</taxon>
        <taxon>Siluriformes</taxon>
        <taxon>Bagridae</taxon>
        <taxon>Tachysurus</taxon>
    </lineage>
</organism>
<evidence type="ECO:0000313" key="3">
    <source>
        <dbReference type="Proteomes" id="UP001187315"/>
    </source>
</evidence>
<evidence type="ECO:0000313" key="2">
    <source>
        <dbReference type="EMBL" id="KAK2827533.1"/>
    </source>
</evidence>
<protein>
    <submittedName>
        <fullName evidence="2">Uncharacterized protein</fullName>
    </submittedName>
</protein>
<accession>A0AA88SAR1</accession>
<name>A0AA88SAR1_TACVA</name>
<dbReference type="EMBL" id="JAVHJS010000019">
    <property type="protein sequence ID" value="KAK2827533.1"/>
    <property type="molecule type" value="Genomic_DNA"/>
</dbReference>
<comment type="caution">
    <text evidence="2">The sequence shown here is derived from an EMBL/GenBank/DDBJ whole genome shotgun (WGS) entry which is preliminary data.</text>
</comment>
<dbReference type="AlphaFoldDB" id="A0AA88SAR1"/>
<reference evidence="2" key="1">
    <citation type="submission" date="2023-08" db="EMBL/GenBank/DDBJ databases">
        <title>Pelteobagrus vachellii genome.</title>
        <authorList>
            <person name="Liu H."/>
        </authorList>
    </citation>
    <scope>NUCLEOTIDE SEQUENCE</scope>
    <source>
        <strain evidence="2">PRFRI_2022a</strain>
        <tissue evidence="2">Muscle</tissue>
    </source>
</reference>
<keyword evidence="3" id="KW-1185">Reference proteome</keyword>
<feature type="region of interest" description="Disordered" evidence="1">
    <location>
        <begin position="62"/>
        <end position="97"/>
    </location>
</feature>
<sequence>MRSVAARGRDTFVYDMGAWFDVSAGTSPKKEWAPVGVVCAGKEAGFATGKIRCFPIPIGKAQHGGLGEAARRRPDTASKTRDTGTRRCGEHKYGSRWKRRGRRAKNRTLYGLFGHVILS</sequence>
<gene>
    <name evidence="2" type="ORF">Q7C36_018459</name>
</gene>
<proteinExistence type="predicted"/>